<name>A0A4Z1T5K6_GIAMU</name>
<proteinExistence type="predicted"/>
<dbReference type="VEuPathDB" id="GiardiaDB:GMRT_12201"/>
<evidence type="ECO:0000313" key="2">
    <source>
        <dbReference type="EMBL" id="TNJ27809.1"/>
    </source>
</evidence>
<evidence type="ECO:0000256" key="1">
    <source>
        <dbReference type="SAM" id="MobiDB-lite"/>
    </source>
</evidence>
<dbReference type="OrthoDB" id="10251476at2759"/>
<feature type="compositionally biased region" description="Low complexity" evidence="1">
    <location>
        <begin position="309"/>
        <end position="318"/>
    </location>
</feature>
<accession>A0A4Z1T5K6</accession>
<evidence type="ECO:0000313" key="3">
    <source>
        <dbReference type="Proteomes" id="UP000315496"/>
    </source>
</evidence>
<gene>
    <name evidence="2" type="ORF">GMRT_12201</name>
</gene>
<protein>
    <submittedName>
        <fullName evidence="2">Uncharacterized protein</fullName>
    </submittedName>
</protein>
<reference evidence="2 3" key="1">
    <citation type="submission" date="2019-05" db="EMBL/GenBank/DDBJ databases">
        <title>The compact genome of Giardia muris reveals important steps in the evolution of intestinal protozoan parasites.</title>
        <authorList>
            <person name="Xu F."/>
            <person name="Jimenez-Gonzalez A."/>
            <person name="Einarsson E."/>
            <person name="Astvaldsson A."/>
            <person name="Peirasmaki D."/>
            <person name="Eckmann L."/>
            <person name="Andersson J.O."/>
            <person name="Svard S.G."/>
            <person name="Jerlstrom-Hultqvist J."/>
        </authorList>
    </citation>
    <scope>NUCLEOTIDE SEQUENCE [LARGE SCALE GENOMIC DNA]</scope>
    <source>
        <strain evidence="2 3">Roberts-Thomson</strain>
    </source>
</reference>
<organism evidence="2 3">
    <name type="scientific">Giardia muris</name>
    <dbReference type="NCBI Taxonomy" id="5742"/>
    <lineage>
        <taxon>Eukaryota</taxon>
        <taxon>Metamonada</taxon>
        <taxon>Diplomonadida</taxon>
        <taxon>Hexamitidae</taxon>
        <taxon>Giardiinae</taxon>
        <taxon>Giardia</taxon>
    </lineage>
</organism>
<sequence>MDIFFQVSPLDPGYTHDPNPVEKKFLVISGYDANNELFLEQRQVFTTTEASRPKRKRRAGVIQPMHVAAPRFPRELLDIVSQPLRHDLELYLGRIPRGLVPTADAPLESYCTGNLADCPKGVPTCADIARNPMDLLATLLNKLDKGYGLRRYEDAYAFLVLLIQTPYVPQVVDCLISALTRSPCLRVSTLKEAKQRRDEYAVRCLQILSSEIFLKPLVTSLARIVPEGETARNAPRTLQLSKLLITQYVGIVNIGLVCDAISVLFGSCVGGDVLRVATCRMLLREVSILCGAQNGIRESTEEAYRSESDGGSDASGESTLSGDNELLVQPELVASELSRAGFTKRLFQLFDRIARDPTHADEAILRNALAILLTLRASAHGAKNLPRDVFLQEQVGTLTQLRSALAGSELERMLPDLDGVISLVRLGKVRSH</sequence>
<comment type="caution">
    <text evidence="2">The sequence shown here is derived from an EMBL/GenBank/DDBJ whole genome shotgun (WGS) entry which is preliminary data.</text>
</comment>
<keyword evidence="3" id="KW-1185">Reference proteome</keyword>
<dbReference type="EMBL" id="VDLU01000003">
    <property type="protein sequence ID" value="TNJ27809.1"/>
    <property type="molecule type" value="Genomic_DNA"/>
</dbReference>
<dbReference type="AlphaFoldDB" id="A0A4Z1T5K6"/>
<feature type="region of interest" description="Disordered" evidence="1">
    <location>
        <begin position="301"/>
        <end position="321"/>
    </location>
</feature>
<dbReference type="Proteomes" id="UP000315496">
    <property type="component" value="Chromosome 3"/>
</dbReference>